<feature type="region of interest" description="Disordered" evidence="1">
    <location>
        <begin position="1"/>
        <end position="44"/>
    </location>
</feature>
<organism evidence="2 3">
    <name type="scientific">Staurois parvus</name>
    <dbReference type="NCBI Taxonomy" id="386267"/>
    <lineage>
        <taxon>Eukaryota</taxon>
        <taxon>Metazoa</taxon>
        <taxon>Chordata</taxon>
        <taxon>Craniata</taxon>
        <taxon>Vertebrata</taxon>
        <taxon>Euteleostomi</taxon>
        <taxon>Amphibia</taxon>
        <taxon>Batrachia</taxon>
        <taxon>Anura</taxon>
        <taxon>Neobatrachia</taxon>
        <taxon>Ranoidea</taxon>
        <taxon>Ranidae</taxon>
        <taxon>Staurois</taxon>
    </lineage>
</organism>
<evidence type="ECO:0000313" key="2">
    <source>
        <dbReference type="EMBL" id="CAI9563921.1"/>
    </source>
</evidence>
<feature type="compositionally biased region" description="Basic and acidic residues" evidence="1">
    <location>
        <begin position="1"/>
        <end position="23"/>
    </location>
</feature>
<sequence>MEPAGRKEKSKPKESVSRLEKAKQKSAQQELKQRQRAEVPARHSLPVRLRPPSYYTQLCYRCCVRHLTTPTSLSAFLLHPSFSCHFLCPPSYYTHISVRLISCHIL</sequence>
<gene>
    <name evidence="2" type="ORF">SPARVUS_LOCUS5827372</name>
</gene>
<protein>
    <recommendedName>
        <fullName evidence="4">Small EDRK-rich factor-like N-terminal domain-containing protein</fullName>
    </recommendedName>
</protein>
<keyword evidence="3" id="KW-1185">Reference proteome</keyword>
<dbReference type="Proteomes" id="UP001162483">
    <property type="component" value="Unassembled WGS sequence"/>
</dbReference>
<comment type="caution">
    <text evidence="2">The sequence shown here is derived from an EMBL/GenBank/DDBJ whole genome shotgun (WGS) entry which is preliminary data.</text>
</comment>
<evidence type="ECO:0000313" key="3">
    <source>
        <dbReference type="Proteomes" id="UP001162483"/>
    </source>
</evidence>
<evidence type="ECO:0008006" key="4">
    <source>
        <dbReference type="Google" id="ProtNLM"/>
    </source>
</evidence>
<evidence type="ECO:0000256" key="1">
    <source>
        <dbReference type="SAM" id="MobiDB-lite"/>
    </source>
</evidence>
<dbReference type="InterPro" id="IPR031378">
    <property type="entry name" value="SVBP"/>
</dbReference>
<dbReference type="EMBL" id="CATNWA010012688">
    <property type="protein sequence ID" value="CAI9563921.1"/>
    <property type="molecule type" value="Genomic_DNA"/>
</dbReference>
<feature type="compositionally biased region" description="Basic and acidic residues" evidence="1">
    <location>
        <begin position="31"/>
        <end position="41"/>
    </location>
</feature>
<dbReference type="Pfam" id="PF15674">
    <property type="entry name" value="CCDC23"/>
    <property type="match status" value="1"/>
</dbReference>
<proteinExistence type="predicted"/>
<reference evidence="2" key="1">
    <citation type="submission" date="2023-05" db="EMBL/GenBank/DDBJ databases">
        <authorList>
            <person name="Stuckert A."/>
        </authorList>
    </citation>
    <scope>NUCLEOTIDE SEQUENCE</scope>
</reference>
<name>A0ABN9CUQ8_9NEOB</name>
<accession>A0ABN9CUQ8</accession>